<dbReference type="EMBL" id="FCOI02000002">
    <property type="protein sequence ID" value="SAK46896.1"/>
    <property type="molecule type" value="Genomic_DNA"/>
</dbReference>
<gene>
    <name evidence="1" type="ORF">AWB76_00983</name>
</gene>
<name>A0A157ZN28_9BURK</name>
<keyword evidence="2" id="KW-1185">Reference proteome</keyword>
<organism evidence="1 2">
    <name type="scientific">Caballeronia temeraria</name>
    <dbReference type="NCBI Taxonomy" id="1777137"/>
    <lineage>
        <taxon>Bacteria</taxon>
        <taxon>Pseudomonadati</taxon>
        <taxon>Pseudomonadota</taxon>
        <taxon>Betaproteobacteria</taxon>
        <taxon>Burkholderiales</taxon>
        <taxon>Burkholderiaceae</taxon>
        <taxon>Caballeronia</taxon>
    </lineage>
</organism>
<proteinExistence type="predicted"/>
<evidence type="ECO:0000313" key="1">
    <source>
        <dbReference type="EMBL" id="SAK46896.1"/>
    </source>
</evidence>
<accession>A0A157ZN28</accession>
<evidence type="ECO:0000313" key="2">
    <source>
        <dbReference type="Proteomes" id="UP000054624"/>
    </source>
</evidence>
<dbReference type="Proteomes" id="UP000054624">
    <property type="component" value="Unassembled WGS sequence"/>
</dbReference>
<dbReference type="STRING" id="1777137.AWB76_00983"/>
<reference evidence="2" key="1">
    <citation type="submission" date="2016-01" db="EMBL/GenBank/DDBJ databases">
        <authorList>
            <person name="Peeters Charlotte."/>
        </authorList>
    </citation>
    <scope>NUCLEOTIDE SEQUENCE [LARGE SCALE GENOMIC DNA]</scope>
</reference>
<protein>
    <submittedName>
        <fullName evidence="1">Uncharacterized protein</fullName>
    </submittedName>
</protein>
<dbReference type="AlphaFoldDB" id="A0A157ZN28"/>
<sequence length="60" mass="6826">MIICQDYSKLQEGPPIIVGLSEFSCGSDNARQISPSQHGYHVFVEFRLQKPHKQNPLKMP</sequence>